<dbReference type="STRING" id="299255.SAMN02745129_1626"/>
<name>A0A1M5RHD4_9GAMM</name>
<sequence length="218" mass="24101">MNEQLNSLGVEVVEAALMEWQNSPAEGVLRKRLRHLGPAESGMVTSLVRYRPGSHFARHYHPEGEEILVLEGVFSDEHGDYPAGSYLLNPDGSGHRPFSEPGCLLLVKLRQYAGARRQQVAIDTGTLAWQSLNMPGVSRKLLYRQTGFPERISLVQLKPGTVVTDFHHPLGAEMFVVEGEVQDGERQYGPETFVRFPAGHLHSPASASGCVLYLKEGQ</sequence>
<dbReference type="AlphaFoldDB" id="A0A1M5RHD4"/>
<protein>
    <submittedName>
        <fullName evidence="2">Anti-sigma factor ChrR, cupin superfamily</fullName>
    </submittedName>
</protein>
<reference evidence="2 3" key="1">
    <citation type="submission" date="2016-11" db="EMBL/GenBank/DDBJ databases">
        <authorList>
            <person name="Jaros S."/>
            <person name="Januszkiewicz K."/>
            <person name="Wedrychowicz H."/>
        </authorList>
    </citation>
    <scope>NUCLEOTIDE SEQUENCE [LARGE SCALE GENOMIC DNA]</scope>
    <source>
        <strain evidence="2 3">DSM 16917</strain>
    </source>
</reference>
<evidence type="ECO:0000313" key="3">
    <source>
        <dbReference type="Proteomes" id="UP000184268"/>
    </source>
</evidence>
<dbReference type="InterPro" id="IPR025979">
    <property type="entry name" value="ChrR-like_cupin_dom"/>
</dbReference>
<dbReference type="InterPro" id="IPR011051">
    <property type="entry name" value="RmlC_Cupin_sf"/>
</dbReference>
<dbReference type="CDD" id="cd20303">
    <property type="entry name" value="cupin_ChrR_1"/>
    <property type="match status" value="1"/>
</dbReference>
<dbReference type="Proteomes" id="UP000184268">
    <property type="component" value="Unassembled WGS sequence"/>
</dbReference>
<accession>A0A1M5RHD4</accession>
<dbReference type="OrthoDB" id="9801227at2"/>
<evidence type="ECO:0000313" key="2">
    <source>
        <dbReference type="EMBL" id="SHH25747.1"/>
    </source>
</evidence>
<feature type="domain" description="ChrR-like cupin" evidence="1">
    <location>
        <begin position="118"/>
        <end position="218"/>
    </location>
</feature>
<dbReference type="Pfam" id="PF12973">
    <property type="entry name" value="Cupin_7"/>
    <property type="match status" value="2"/>
</dbReference>
<organism evidence="2 3">
    <name type="scientific">Ferrimonas marina</name>
    <dbReference type="NCBI Taxonomy" id="299255"/>
    <lineage>
        <taxon>Bacteria</taxon>
        <taxon>Pseudomonadati</taxon>
        <taxon>Pseudomonadota</taxon>
        <taxon>Gammaproteobacteria</taxon>
        <taxon>Alteromonadales</taxon>
        <taxon>Ferrimonadaceae</taxon>
        <taxon>Ferrimonas</taxon>
    </lineage>
</organism>
<keyword evidence="3" id="KW-1185">Reference proteome</keyword>
<evidence type="ECO:0000259" key="1">
    <source>
        <dbReference type="Pfam" id="PF12973"/>
    </source>
</evidence>
<dbReference type="Gene3D" id="2.60.120.10">
    <property type="entry name" value="Jelly Rolls"/>
    <property type="match status" value="2"/>
</dbReference>
<feature type="domain" description="ChrR-like cupin" evidence="1">
    <location>
        <begin position="12"/>
        <end position="112"/>
    </location>
</feature>
<dbReference type="RefSeq" id="WP_067657347.1">
    <property type="nucleotide sequence ID" value="NZ_FQXG01000002.1"/>
</dbReference>
<dbReference type="InterPro" id="IPR014710">
    <property type="entry name" value="RmlC-like_jellyroll"/>
</dbReference>
<gene>
    <name evidence="2" type="ORF">SAMN02745129_1626</name>
</gene>
<dbReference type="SUPFAM" id="SSF51182">
    <property type="entry name" value="RmlC-like cupins"/>
    <property type="match status" value="2"/>
</dbReference>
<proteinExistence type="predicted"/>
<dbReference type="EMBL" id="FQXG01000002">
    <property type="protein sequence ID" value="SHH25747.1"/>
    <property type="molecule type" value="Genomic_DNA"/>
</dbReference>